<evidence type="ECO:0000313" key="2">
    <source>
        <dbReference type="Proteomes" id="UP000010367"/>
    </source>
</evidence>
<dbReference type="HOGENOM" id="CLU_2343979_0_0_3"/>
<geneLocation type="plasmid" evidence="1 2">
    <name>pOSCIL6304.02</name>
</geneLocation>
<dbReference type="AlphaFoldDB" id="K9TTN2"/>
<proteinExistence type="predicted"/>
<reference evidence="1 2" key="1">
    <citation type="submission" date="2012-06" db="EMBL/GenBank/DDBJ databases">
        <title>Finished plasmid 2 of genome of Oscillatoria acuminata PCC 6304.</title>
        <authorList>
            <consortium name="US DOE Joint Genome Institute"/>
            <person name="Gugger M."/>
            <person name="Coursin T."/>
            <person name="Rippka R."/>
            <person name="Tandeau De Marsac N."/>
            <person name="Huntemann M."/>
            <person name="Wei C.-L."/>
            <person name="Han J."/>
            <person name="Detter J.C."/>
            <person name="Han C."/>
            <person name="Tapia R."/>
            <person name="Davenport K."/>
            <person name="Daligault H."/>
            <person name="Erkkila T."/>
            <person name="Gu W."/>
            <person name="Munk A.C.C."/>
            <person name="Teshima H."/>
            <person name="Xu Y."/>
            <person name="Chain P."/>
            <person name="Chen A."/>
            <person name="Krypides N."/>
            <person name="Mavromatis K."/>
            <person name="Markowitz V."/>
            <person name="Szeto E."/>
            <person name="Ivanova N."/>
            <person name="Mikhailova N."/>
            <person name="Ovchinnikova G."/>
            <person name="Pagani I."/>
            <person name="Pati A."/>
            <person name="Goodwin L."/>
            <person name="Peters L."/>
            <person name="Pitluck S."/>
            <person name="Woyke T."/>
            <person name="Kerfeld C."/>
        </authorList>
    </citation>
    <scope>NUCLEOTIDE SEQUENCE [LARGE SCALE GENOMIC DNA]</scope>
    <source>
        <strain evidence="1 2">PCC 6304</strain>
        <plasmid evidence="2">Plasmid pOSCIL6304.02</plasmid>
    </source>
</reference>
<dbReference type="RefSeq" id="WP_015152088.1">
    <property type="nucleotide sequence ID" value="NC_019694.1"/>
</dbReference>
<gene>
    <name evidence="1" type="ORF">Oscil6304_6081</name>
</gene>
<keyword evidence="1" id="KW-0614">Plasmid</keyword>
<name>K9TTN2_9CYAN</name>
<evidence type="ECO:0000313" key="1">
    <source>
        <dbReference type="EMBL" id="AFY85536.1"/>
    </source>
</evidence>
<organism evidence="1 2">
    <name type="scientific">Oscillatoria acuminata PCC 6304</name>
    <dbReference type="NCBI Taxonomy" id="56110"/>
    <lineage>
        <taxon>Bacteria</taxon>
        <taxon>Bacillati</taxon>
        <taxon>Cyanobacteriota</taxon>
        <taxon>Cyanophyceae</taxon>
        <taxon>Oscillatoriophycideae</taxon>
        <taxon>Oscillatoriales</taxon>
        <taxon>Oscillatoriaceae</taxon>
        <taxon>Oscillatoria</taxon>
    </lineage>
</organism>
<accession>K9TTN2</accession>
<sequence length="97" mass="11009">MQLPNKLAPFIQLDNLCYEDKLDLLIVATQALKQCHSNSHYEIDVLNALENSDCMQDAFEGITETDEFLEVTLSEVEWIQFSQAVLTALKSVFEVAK</sequence>
<dbReference type="KEGG" id="oac:Oscil6304_6081"/>
<dbReference type="InParanoid" id="K9TTN2"/>
<dbReference type="Proteomes" id="UP000010367">
    <property type="component" value="Plasmid pOSCIL6304.02"/>
</dbReference>
<keyword evidence="2" id="KW-1185">Reference proteome</keyword>
<dbReference type="EMBL" id="CP003609">
    <property type="protein sequence ID" value="AFY85536.1"/>
    <property type="molecule type" value="Genomic_DNA"/>
</dbReference>
<protein>
    <submittedName>
        <fullName evidence="1">Uncharacterized protein</fullName>
    </submittedName>
</protein>